<name>A0A444ZRH7_ARAHY</name>
<dbReference type="EMBL" id="SDMP01000014">
    <property type="protein sequence ID" value="RYR16692.1"/>
    <property type="molecule type" value="Genomic_DNA"/>
</dbReference>
<evidence type="ECO:0000313" key="3">
    <source>
        <dbReference type="Proteomes" id="UP000289738"/>
    </source>
</evidence>
<dbReference type="InterPro" id="IPR019557">
    <property type="entry name" value="AminoTfrase-like_pln_mobile"/>
</dbReference>
<sequence length="255" mass="29661">MPLDSPEDVLVRWSGKRGKNDYAKQRLQRHRLRLDNLKVDEFMWMPYRDARILSRVSTEFFGAPHGDFSMAVVSLILFRWIEIVNIDRVMRQFGGKKGPPNPPLNIDIFHRQSARNEDGWWPIRLQTWFEVWANRRTISYRLQIDTADTLQPSRDYYMWYCSRTKRFLSSPDALHDPRGDDIPRGAPAECGRTPVVQLPAVPQDRRHHRSRRGRHQAVKDEEMQVVVGVLLERPPTLATFIGSTRVGMTLSPSSG</sequence>
<gene>
    <name evidence="2" type="ORF">Ahy_B04g073727</name>
</gene>
<protein>
    <recommendedName>
        <fullName evidence="1">Aminotransferase-like plant mobile domain-containing protein</fullName>
    </recommendedName>
</protein>
<comment type="caution">
    <text evidence="2">The sequence shown here is derived from an EMBL/GenBank/DDBJ whole genome shotgun (WGS) entry which is preliminary data.</text>
</comment>
<organism evidence="2 3">
    <name type="scientific">Arachis hypogaea</name>
    <name type="common">Peanut</name>
    <dbReference type="NCBI Taxonomy" id="3818"/>
    <lineage>
        <taxon>Eukaryota</taxon>
        <taxon>Viridiplantae</taxon>
        <taxon>Streptophyta</taxon>
        <taxon>Embryophyta</taxon>
        <taxon>Tracheophyta</taxon>
        <taxon>Spermatophyta</taxon>
        <taxon>Magnoliopsida</taxon>
        <taxon>eudicotyledons</taxon>
        <taxon>Gunneridae</taxon>
        <taxon>Pentapetalae</taxon>
        <taxon>rosids</taxon>
        <taxon>fabids</taxon>
        <taxon>Fabales</taxon>
        <taxon>Fabaceae</taxon>
        <taxon>Papilionoideae</taxon>
        <taxon>50 kb inversion clade</taxon>
        <taxon>dalbergioids sensu lato</taxon>
        <taxon>Dalbergieae</taxon>
        <taxon>Pterocarpus clade</taxon>
        <taxon>Arachis</taxon>
    </lineage>
</organism>
<evidence type="ECO:0000259" key="1">
    <source>
        <dbReference type="Pfam" id="PF10536"/>
    </source>
</evidence>
<dbReference type="GO" id="GO:0010073">
    <property type="term" value="P:meristem maintenance"/>
    <property type="evidence" value="ECO:0007669"/>
    <property type="project" value="InterPro"/>
</dbReference>
<dbReference type="Proteomes" id="UP000289738">
    <property type="component" value="Chromosome B04"/>
</dbReference>
<dbReference type="AlphaFoldDB" id="A0A444ZRH7"/>
<evidence type="ECO:0000313" key="2">
    <source>
        <dbReference type="EMBL" id="RYR16692.1"/>
    </source>
</evidence>
<accession>A0A444ZRH7</accession>
<keyword evidence="3" id="KW-1185">Reference proteome</keyword>
<proteinExistence type="predicted"/>
<feature type="domain" description="Aminotransferase-like plant mobile" evidence="1">
    <location>
        <begin position="7"/>
        <end position="160"/>
    </location>
</feature>
<dbReference type="Pfam" id="PF10536">
    <property type="entry name" value="PMD"/>
    <property type="match status" value="1"/>
</dbReference>
<dbReference type="PANTHER" id="PTHR46033:SF8">
    <property type="entry name" value="PROTEIN MAINTENANCE OF MERISTEMS-LIKE"/>
    <property type="match status" value="1"/>
</dbReference>
<dbReference type="PANTHER" id="PTHR46033">
    <property type="entry name" value="PROTEIN MAIN-LIKE 2"/>
    <property type="match status" value="1"/>
</dbReference>
<dbReference type="InterPro" id="IPR044824">
    <property type="entry name" value="MAIN-like"/>
</dbReference>
<reference evidence="2 3" key="1">
    <citation type="submission" date="2019-01" db="EMBL/GenBank/DDBJ databases">
        <title>Sequencing of cultivated peanut Arachis hypogaea provides insights into genome evolution and oil improvement.</title>
        <authorList>
            <person name="Chen X."/>
        </authorList>
    </citation>
    <scope>NUCLEOTIDE SEQUENCE [LARGE SCALE GENOMIC DNA]</scope>
    <source>
        <strain evidence="3">cv. Fuhuasheng</strain>
        <tissue evidence="2">Leaves</tissue>
    </source>
</reference>